<dbReference type="InterPro" id="IPR040324">
    <property type="entry name" value="WDR44/Dgr2"/>
</dbReference>
<gene>
    <name evidence="5" type="primary">ABSGL_10060.1 scaffold 11786</name>
</gene>
<feature type="compositionally biased region" description="Polar residues" evidence="4">
    <location>
        <begin position="80"/>
        <end position="89"/>
    </location>
</feature>
<dbReference type="OMA" id="DKTIMAR"/>
<evidence type="ECO:0000256" key="1">
    <source>
        <dbReference type="ARBA" id="ARBA00022574"/>
    </source>
</evidence>
<feature type="compositionally biased region" description="Polar residues" evidence="4">
    <location>
        <begin position="274"/>
        <end position="284"/>
    </location>
</feature>
<feature type="compositionally biased region" description="Acidic residues" evidence="4">
    <location>
        <begin position="176"/>
        <end position="187"/>
    </location>
</feature>
<dbReference type="Pfam" id="PF00400">
    <property type="entry name" value="WD40"/>
    <property type="match status" value="3"/>
</dbReference>
<proteinExistence type="predicted"/>
<sequence>MAMANSDRCLLHQSIKHKVPPQLLTMTKCKCPPAPSTIDTLTPNDSIEKHQQQIQQQQQQHLASRLDHMSLQPTMLPAQQAQDQSSHPLTEQIHRRSTILEPSSSSSSMLIYDDQSDSDNSQCAQNKEPVQITEQHIKRKRSIDLLSKMGLRRYQAMTMTRNKTTDIQQEQHDSDNNDEAGSLEDPDHEYSSSRPTSTHSHRKSMESTRSFIFGASPLPPHGERYIKIKSKAKTHHKALSKLVLAQTLTPALPNLQSYQQSQQRFDGNKDTSSSKRNGSNNSPPTGAPNRPYRSIWAMKFSKDGKYLAAGGQDCVLRVWEILSGKTGSQSHQRESVNFSAGNSDTIKVFHDAPIQEYRGHKADILDISWSKNNFLLSSSMDKTIMARIELPMSDDRFFLSGSLDSKLRLWSITDKKVAFWNEVPNENLITAVGFTLDGRTACVGSYTGQVYFYETQGLKYNTQINVKKRGAKRGKKITGLEAMPNMPPGEEKLLVTSNDSRIRMINMKDKSLIYKYKGLDNSTMQIKASFNDDGRYIICGSEDCNVYLWPTGQTSFSANRSTRNPISPTTTNCQYFCESMHNGSIDTSRQHYSSEDFQQPQLHQQKSITSWLKRSEQQTKDKAHHHHEFFEGHRSTITNAIFAPHQTRQDLACTGDDIIFNHTPVPSSMSDQPEISPHQHSHQARTFRDNDGQDNDDSDDDDDDIYHDSDDRYFDDRQRRAMMVDREQYDYPDSQIIVTSDVHGCIQVWRTDSGVYDSPSPPPLKSHSSRKSMDSSILSVTTSMAMTISDAAKMTTPSIYSPTPLTAKPTTQNRVFTLFSGRSGKE</sequence>
<dbReference type="EMBL" id="LT554351">
    <property type="protein sequence ID" value="SAM04200.1"/>
    <property type="molecule type" value="Genomic_DNA"/>
</dbReference>
<protein>
    <submittedName>
        <fullName evidence="5">Uncharacterized protein</fullName>
    </submittedName>
</protein>
<dbReference type="InterPro" id="IPR015943">
    <property type="entry name" value="WD40/YVTN_repeat-like_dom_sf"/>
</dbReference>
<dbReference type="PROSITE" id="PS00678">
    <property type="entry name" value="WD_REPEATS_1"/>
    <property type="match status" value="1"/>
</dbReference>
<dbReference type="PANTHER" id="PTHR14221:SF0">
    <property type="entry name" value="WD REPEAT-CONTAINING PROTEIN 44"/>
    <property type="match status" value="1"/>
</dbReference>
<dbReference type="OrthoDB" id="1932312at2759"/>
<accession>A0A168QBM2</accession>
<feature type="region of interest" description="Disordered" evidence="4">
    <location>
        <begin position="754"/>
        <end position="773"/>
    </location>
</feature>
<evidence type="ECO:0000256" key="3">
    <source>
        <dbReference type="PROSITE-ProRule" id="PRU00221"/>
    </source>
</evidence>
<feature type="compositionally biased region" description="Polar residues" evidence="4">
    <location>
        <begin position="603"/>
        <end position="612"/>
    </location>
</feature>
<dbReference type="InterPro" id="IPR036322">
    <property type="entry name" value="WD40_repeat_dom_sf"/>
</dbReference>
<feature type="region of interest" description="Disordered" evidence="4">
    <location>
        <begin position="80"/>
        <end position="136"/>
    </location>
</feature>
<dbReference type="PANTHER" id="PTHR14221">
    <property type="entry name" value="WD REPEAT DOMAIN 44"/>
    <property type="match status" value="1"/>
</dbReference>
<dbReference type="PROSITE" id="PS50082">
    <property type="entry name" value="WD_REPEATS_2"/>
    <property type="match status" value="1"/>
</dbReference>
<feature type="compositionally biased region" description="Polar residues" evidence="4">
    <location>
        <begin position="664"/>
        <end position="673"/>
    </location>
</feature>
<dbReference type="SMART" id="SM00320">
    <property type="entry name" value="WD40"/>
    <property type="match status" value="4"/>
</dbReference>
<dbReference type="Proteomes" id="UP000078561">
    <property type="component" value="Unassembled WGS sequence"/>
</dbReference>
<feature type="compositionally biased region" description="Acidic residues" evidence="4">
    <location>
        <begin position="692"/>
        <end position="705"/>
    </location>
</feature>
<dbReference type="InterPro" id="IPR001680">
    <property type="entry name" value="WD40_rpt"/>
</dbReference>
<feature type="region of interest" description="Disordered" evidence="4">
    <location>
        <begin position="603"/>
        <end position="626"/>
    </location>
</feature>
<feature type="region of interest" description="Disordered" evidence="4">
    <location>
        <begin position="258"/>
        <end position="292"/>
    </location>
</feature>
<dbReference type="Gene3D" id="2.130.10.10">
    <property type="entry name" value="YVTN repeat-like/Quinoprotein amine dehydrogenase"/>
    <property type="match status" value="2"/>
</dbReference>
<evidence type="ECO:0000256" key="2">
    <source>
        <dbReference type="ARBA" id="ARBA00022737"/>
    </source>
</evidence>
<name>A0A168QBM2_ABSGL</name>
<dbReference type="InterPro" id="IPR019775">
    <property type="entry name" value="WD40_repeat_CS"/>
</dbReference>
<evidence type="ECO:0000313" key="6">
    <source>
        <dbReference type="Proteomes" id="UP000078561"/>
    </source>
</evidence>
<feature type="region of interest" description="Disordered" evidence="4">
    <location>
        <begin position="662"/>
        <end position="713"/>
    </location>
</feature>
<keyword evidence="2" id="KW-0677">Repeat</keyword>
<evidence type="ECO:0000313" key="5">
    <source>
        <dbReference type="EMBL" id="SAM04200.1"/>
    </source>
</evidence>
<organism evidence="5">
    <name type="scientific">Absidia glauca</name>
    <name type="common">Pin mould</name>
    <dbReference type="NCBI Taxonomy" id="4829"/>
    <lineage>
        <taxon>Eukaryota</taxon>
        <taxon>Fungi</taxon>
        <taxon>Fungi incertae sedis</taxon>
        <taxon>Mucoromycota</taxon>
        <taxon>Mucoromycotina</taxon>
        <taxon>Mucoromycetes</taxon>
        <taxon>Mucorales</taxon>
        <taxon>Cunninghamellaceae</taxon>
        <taxon>Absidia</taxon>
    </lineage>
</organism>
<evidence type="ECO:0000256" key="4">
    <source>
        <dbReference type="SAM" id="MobiDB-lite"/>
    </source>
</evidence>
<dbReference type="SUPFAM" id="SSF50978">
    <property type="entry name" value="WD40 repeat-like"/>
    <property type="match status" value="1"/>
</dbReference>
<dbReference type="AlphaFoldDB" id="A0A168QBM2"/>
<dbReference type="InParanoid" id="A0A168QBM2"/>
<feature type="region of interest" description="Disordered" evidence="4">
    <location>
        <begin position="163"/>
        <end position="216"/>
    </location>
</feature>
<reference evidence="5" key="1">
    <citation type="submission" date="2016-04" db="EMBL/GenBank/DDBJ databases">
        <authorList>
            <person name="Evans L.H."/>
            <person name="Alamgir A."/>
            <person name="Owens N."/>
            <person name="Weber N.D."/>
            <person name="Virtaneva K."/>
            <person name="Barbian K."/>
            <person name="Babar A."/>
            <person name="Rosenke K."/>
        </authorList>
    </citation>
    <scope>NUCLEOTIDE SEQUENCE [LARGE SCALE GENOMIC DNA]</scope>
    <source>
        <strain evidence="5">CBS 101.48</strain>
    </source>
</reference>
<keyword evidence="6" id="KW-1185">Reference proteome</keyword>
<keyword evidence="1 3" id="KW-0853">WD repeat</keyword>
<feature type="repeat" description="WD" evidence="3">
    <location>
        <begin position="295"/>
        <end position="329"/>
    </location>
</feature>